<accession>A0A0A9DDH4</accession>
<dbReference type="EMBL" id="GBRH01234720">
    <property type="protein sequence ID" value="JAD63175.1"/>
    <property type="molecule type" value="Transcribed_RNA"/>
</dbReference>
<protein>
    <submittedName>
        <fullName evidence="2">Uncharacterized protein</fullName>
    </submittedName>
</protein>
<evidence type="ECO:0000313" key="2">
    <source>
        <dbReference type="EMBL" id="JAD83680.1"/>
    </source>
</evidence>
<proteinExistence type="predicted"/>
<name>A0A0A9DDH4_ARUDO</name>
<dbReference type="AlphaFoldDB" id="A0A0A9DDH4"/>
<reference evidence="2" key="2">
    <citation type="journal article" date="2015" name="Data Brief">
        <title>Shoot transcriptome of the giant reed, Arundo donax.</title>
        <authorList>
            <person name="Barrero R.A."/>
            <person name="Guerrero F.D."/>
            <person name="Moolhuijzen P."/>
            <person name="Goolsby J.A."/>
            <person name="Tidwell J."/>
            <person name="Bellgard S.E."/>
            <person name="Bellgard M.I."/>
        </authorList>
    </citation>
    <scope>NUCLEOTIDE SEQUENCE</scope>
    <source>
        <tissue evidence="2">Shoot tissue taken approximately 20 cm above the soil surface</tissue>
    </source>
</reference>
<feature type="compositionally biased region" description="Basic and acidic residues" evidence="1">
    <location>
        <begin position="79"/>
        <end position="92"/>
    </location>
</feature>
<reference evidence="2" key="1">
    <citation type="submission" date="2014-09" db="EMBL/GenBank/DDBJ databases">
        <authorList>
            <person name="Magalhaes I.L.F."/>
            <person name="Oliveira U."/>
            <person name="Santos F.R."/>
            <person name="Vidigal T.H.D.A."/>
            <person name="Brescovit A.D."/>
            <person name="Santos A.J."/>
        </authorList>
    </citation>
    <scope>NUCLEOTIDE SEQUENCE</scope>
    <source>
        <tissue evidence="2">Shoot tissue taken approximately 20 cm above the soil surface</tissue>
    </source>
</reference>
<dbReference type="EMBL" id="GBRH01214215">
    <property type="protein sequence ID" value="JAD83680.1"/>
    <property type="molecule type" value="Transcribed_RNA"/>
</dbReference>
<feature type="region of interest" description="Disordered" evidence="1">
    <location>
        <begin position="59"/>
        <end position="92"/>
    </location>
</feature>
<evidence type="ECO:0000256" key="1">
    <source>
        <dbReference type="SAM" id="MobiDB-lite"/>
    </source>
</evidence>
<organism evidence="2">
    <name type="scientific">Arundo donax</name>
    <name type="common">Giant reed</name>
    <name type="synonym">Donax arundinaceus</name>
    <dbReference type="NCBI Taxonomy" id="35708"/>
    <lineage>
        <taxon>Eukaryota</taxon>
        <taxon>Viridiplantae</taxon>
        <taxon>Streptophyta</taxon>
        <taxon>Embryophyta</taxon>
        <taxon>Tracheophyta</taxon>
        <taxon>Spermatophyta</taxon>
        <taxon>Magnoliopsida</taxon>
        <taxon>Liliopsida</taxon>
        <taxon>Poales</taxon>
        <taxon>Poaceae</taxon>
        <taxon>PACMAD clade</taxon>
        <taxon>Arundinoideae</taxon>
        <taxon>Arundineae</taxon>
        <taxon>Arundo</taxon>
    </lineage>
</organism>
<sequence>MGSFLPRCDLTQICLHSPTPLPNSDLAPPLPATIAPPRHCTGPRPPRLPSTILICSTSLNARRRPDPLPPHISELGRGGAERRKVATQRDRVRVRGIRKTRRLRERHRSTRPDLHYLAIWRPPNSPPRDHREMA</sequence>